<gene>
    <name evidence="2" type="ordered locus">HMPREF0389_01163</name>
</gene>
<keyword evidence="3" id="KW-1185">Reference proteome</keyword>
<dbReference type="OrthoDB" id="18838at186804"/>
<keyword evidence="1" id="KW-0472">Membrane</keyword>
<feature type="transmembrane region" description="Helical" evidence="1">
    <location>
        <begin position="45"/>
        <end position="69"/>
    </location>
</feature>
<feature type="transmembrane region" description="Helical" evidence="1">
    <location>
        <begin position="12"/>
        <end position="33"/>
    </location>
</feature>
<dbReference type="KEGG" id="faa:HMPREF0389_01163"/>
<dbReference type="HOGENOM" id="CLU_2616797_0_0_9"/>
<name>D6GSS6_FILAD</name>
<dbReference type="Proteomes" id="UP000007468">
    <property type="component" value="Chromosome"/>
</dbReference>
<organism evidence="2 3">
    <name type="scientific">Filifactor alocis (strain ATCC 35896 / CCUG 47790 / D40 B5)</name>
    <name type="common">Fusobacterium alocis</name>
    <dbReference type="NCBI Taxonomy" id="546269"/>
    <lineage>
        <taxon>Bacteria</taxon>
        <taxon>Bacillati</taxon>
        <taxon>Bacillota</taxon>
        <taxon>Clostridia</taxon>
        <taxon>Peptostreptococcales</taxon>
        <taxon>Filifactoraceae</taxon>
        <taxon>Filifactor</taxon>
    </lineage>
</organism>
<evidence type="ECO:0000256" key="1">
    <source>
        <dbReference type="SAM" id="Phobius"/>
    </source>
</evidence>
<reference evidence="3" key="1">
    <citation type="submission" date="2010-12" db="EMBL/GenBank/DDBJ databases">
        <title>The genome sequence of Filifactor alocis strain ATCC 35896.</title>
        <authorList>
            <consortium name="The Broad Institute Genome Sequencing Platform"/>
            <person name="Ward D."/>
            <person name="Earl A."/>
            <person name="Feldgarden M."/>
            <person name="Young S.K."/>
            <person name="Gargeya S."/>
            <person name="Zeng Q."/>
            <person name="Alvarado L."/>
            <person name="Berlin A."/>
            <person name="Bochicchio J."/>
            <person name="Chapman S.B."/>
            <person name="Chen Z."/>
            <person name="Freedman E."/>
            <person name="Gellesch M."/>
            <person name="Goldberg J."/>
            <person name="Griggs A."/>
            <person name="Gujja S."/>
            <person name="Heilman E."/>
            <person name="Heiman D."/>
            <person name="Howarth C."/>
            <person name="Mehta T."/>
            <person name="Neiman D."/>
            <person name="Pearson M."/>
            <person name="Roberts A."/>
            <person name="Saif S."/>
            <person name="Shea T."/>
            <person name="Shenoy N."/>
            <person name="Sisk P."/>
            <person name="Stolte C."/>
            <person name="Sykes S."/>
            <person name="White J."/>
            <person name="Yandava C."/>
            <person name="Izard J."/>
            <person name="Blanton J.M."/>
            <person name="Baranova O.V."/>
            <person name="Tanner A.C."/>
            <person name="Dewhirst F.E."/>
            <person name="Haas B."/>
            <person name="Nusbaum C."/>
            <person name="Birren B."/>
        </authorList>
    </citation>
    <scope>NUCLEOTIDE SEQUENCE [LARGE SCALE GENOMIC DNA]</scope>
    <source>
        <strain evidence="3">ATCC 35896 / D40 B5</strain>
    </source>
</reference>
<evidence type="ECO:0000313" key="3">
    <source>
        <dbReference type="Proteomes" id="UP000007468"/>
    </source>
</evidence>
<proteinExistence type="predicted"/>
<protein>
    <submittedName>
        <fullName evidence="2">Uncharacterized protein</fullName>
    </submittedName>
</protein>
<sequence length="78" mass="8758">MRKIMTKAICIKNITTFSFMTLTSFLVLGVFVVKLIEDIQKGKELFIPGVAVLFAGAIVVMVFSIIQIVKHIRMLTKL</sequence>
<dbReference type="eggNOG" id="ENOG5030WFC">
    <property type="taxonomic scope" value="Bacteria"/>
</dbReference>
<keyword evidence="1" id="KW-1133">Transmembrane helix</keyword>
<dbReference type="STRING" id="546269.HMPREF0389_01163"/>
<dbReference type="EMBL" id="CP002390">
    <property type="protein sequence ID" value="EFE27911.2"/>
    <property type="molecule type" value="Genomic_DNA"/>
</dbReference>
<accession>D6GSS6</accession>
<keyword evidence="1" id="KW-0812">Transmembrane</keyword>
<dbReference type="AlphaFoldDB" id="D6GSS6"/>
<evidence type="ECO:0000313" key="2">
    <source>
        <dbReference type="EMBL" id="EFE27911.2"/>
    </source>
</evidence>
<dbReference type="RefSeq" id="WP_014261715.1">
    <property type="nucleotide sequence ID" value="NC_016630.1"/>
</dbReference>